<sequence>MTSDSKEFYPGYLELVRYLNENETYSYSEFLDTILTSVRSSDEWFALDNTWTRRFLFKAKELKPTNFTTLESISMSIRLFPSKVKRFNPRKESQIVVAGMKANAPSLNENR</sequence>
<name>A0A9N9D3R8_9GLOM</name>
<dbReference type="OrthoDB" id="2409494at2759"/>
<protein>
    <submittedName>
        <fullName evidence="1">7031_t:CDS:1</fullName>
    </submittedName>
</protein>
<organism evidence="1 2">
    <name type="scientific">Ambispora gerdemannii</name>
    <dbReference type="NCBI Taxonomy" id="144530"/>
    <lineage>
        <taxon>Eukaryota</taxon>
        <taxon>Fungi</taxon>
        <taxon>Fungi incertae sedis</taxon>
        <taxon>Mucoromycota</taxon>
        <taxon>Glomeromycotina</taxon>
        <taxon>Glomeromycetes</taxon>
        <taxon>Archaeosporales</taxon>
        <taxon>Ambisporaceae</taxon>
        <taxon>Ambispora</taxon>
    </lineage>
</organism>
<keyword evidence="2" id="KW-1185">Reference proteome</keyword>
<dbReference type="Proteomes" id="UP000789831">
    <property type="component" value="Unassembled WGS sequence"/>
</dbReference>
<accession>A0A9N9D3R8</accession>
<evidence type="ECO:0000313" key="2">
    <source>
        <dbReference type="Proteomes" id="UP000789831"/>
    </source>
</evidence>
<dbReference type="EMBL" id="CAJVPL010002901">
    <property type="protein sequence ID" value="CAG8622084.1"/>
    <property type="molecule type" value="Genomic_DNA"/>
</dbReference>
<dbReference type="AlphaFoldDB" id="A0A9N9D3R8"/>
<proteinExistence type="predicted"/>
<gene>
    <name evidence="1" type="ORF">AGERDE_LOCUS10114</name>
</gene>
<comment type="caution">
    <text evidence="1">The sequence shown here is derived from an EMBL/GenBank/DDBJ whole genome shotgun (WGS) entry which is preliminary data.</text>
</comment>
<evidence type="ECO:0000313" key="1">
    <source>
        <dbReference type="EMBL" id="CAG8622084.1"/>
    </source>
</evidence>
<reference evidence="1" key="1">
    <citation type="submission" date="2021-06" db="EMBL/GenBank/DDBJ databases">
        <authorList>
            <person name="Kallberg Y."/>
            <person name="Tangrot J."/>
            <person name="Rosling A."/>
        </authorList>
    </citation>
    <scope>NUCLEOTIDE SEQUENCE</scope>
    <source>
        <strain evidence="1">MT106</strain>
    </source>
</reference>